<organism evidence="4 5">
    <name type="scientific">Psittacicella hinzii</name>
    <dbReference type="NCBI Taxonomy" id="2028575"/>
    <lineage>
        <taxon>Bacteria</taxon>
        <taxon>Pseudomonadati</taxon>
        <taxon>Pseudomonadota</taxon>
        <taxon>Gammaproteobacteria</taxon>
        <taxon>Pasteurellales</taxon>
        <taxon>Psittacicellaceae</taxon>
        <taxon>Psittacicella</taxon>
    </lineage>
</organism>
<dbReference type="Pfam" id="PF00455">
    <property type="entry name" value="DeoRC"/>
    <property type="match status" value="1"/>
</dbReference>
<keyword evidence="1" id="KW-0805">Transcription regulation</keyword>
<keyword evidence="2" id="KW-0804">Transcription</keyword>
<name>A0A3A1YG70_9GAMM</name>
<dbReference type="OrthoDB" id="5685843at2"/>
<dbReference type="InterPro" id="IPR036388">
    <property type="entry name" value="WH-like_DNA-bd_sf"/>
</dbReference>
<gene>
    <name evidence="4" type="ORF">CKF58_05150</name>
</gene>
<dbReference type="InterPro" id="IPR037171">
    <property type="entry name" value="NagB/RpiA_transferase-like"/>
</dbReference>
<dbReference type="SMART" id="SM01134">
    <property type="entry name" value="DeoRC"/>
    <property type="match status" value="1"/>
</dbReference>
<keyword evidence="5" id="KW-1185">Reference proteome</keyword>
<dbReference type="PANTHER" id="PTHR30363:SF44">
    <property type="entry name" value="AGA OPERON TRANSCRIPTIONAL REPRESSOR-RELATED"/>
    <property type="match status" value="1"/>
</dbReference>
<dbReference type="Pfam" id="PF08220">
    <property type="entry name" value="HTH_DeoR"/>
    <property type="match status" value="1"/>
</dbReference>
<sequence>MGTSQTRRKQIVDLVNSMGSISVVELSLYFRVSKVTIRSDLDALEKEEQLIRMHGSAMSINYNKDQNTLRYAAELHFHEKQHHNRGIKEKLARRALKYIEDYDTILLDSGTTMFEIATQIARKQWTRLTVITSSLPVCDLLCNFKGIEVVLLGGHYRKKSRSFSGAATEQMLLALRFNKLFMGADGYHPQHGLTTLSENEASLNRLMVEMASQVYVVMDHSKFGRQSSNWICEFGRPNVVITDDRLKHEYINELQECQVKVDVAK</sequence>
<dbReference type="SMART" id="SM00420">
    <property type="entry name" value="HTH_DEOR"/>
    <property type="match status" value="1"/>
</dbReference>
<evidence type="ECO:0000256" key="2">
    <source>
        <dbReference type="ARBA" id="ARBA00023163"/>
    </source>
</evidence>
<reference evidence="4 5" key="1">
    <citation type="submission" date="2017-08" db="EMBL/GenBank/DDBJ databases">
        <title>Reclassification of Bisgaard taxon 37 and 44.</title>
        <authorList>
            <person name="Christensen H."/>
        </authorList>
    </citation>
    <scope>NUCLEOTIDE SEQUENCE [LARGE SCALE GENOMIC DNA]</scope>
    <source>
        <strain evidence="4 5">111</strain>
    </source>
</reference>
<evidence type="ECO:0000313" key="5">
    <source>
        <dbReference type="Proteomes" id="UP000265916"/>
    </source>
</evidence>
<dbReference type="SUPFAM" id="SSF46785">
    <property type="entry name" value="Winged helix' DNA-binding domain"/>
    <property type="match status" value="1"/>
</dbReference>
<dbReference type="AlphaFoldDB" id="A0A3A1YG70"/>
<dbReference type="SUPFAM" id="SSF100950">
    <property type="entry name" value="NagB/RpiA/CoA transferase-like"/>
    <property type="match status" value="1"/>
</dbReference>
<accession>A0A3A1YG70</accession>
<dbReference type="Gene3D" id="1.10.10.10">
    <property type="entry name" value="Winged helix-like DNA-binding domain superfamily/Winged helix DNA-binding domain"/>
    <property type="match status" value="1"/>
</dbReference>
<comment type="caution">
    <text evidence="4">The sequence shown here is derived from an EMBL/GenBank/DDBJ whole genome shotgun (WGS) entry which is preliminary data.</text>
</comment>
<dbReference type="PROSITE" id="PS51000">
    <property type="entry name" value="HTH_DEOR_2"/>
    <property type="match status" value="1"/>
</dbReference>
<dbReference type="InterPro" id="IPR050313">
    <property type="entry name" value="Carb_Metab_HTH_regulators"/>
</dbReference>
<dbReference type="InterPro" id="IPR014036">
    <property type="entry name" value="DeoR-like_C"/>
</dbReference>
<feature type="domain" description="HTH deoR-type" evidence="3">
    <location>
        <begin position="4"/>
        <end position="59"/>
    </location>
</feature>
<dbReference type="Proteomes" id="UP000265916">
    <property type="component" value="Unassembled WGS sequence"/>
</dbReference>
<evidence type="ECO:0000259" key="3">
    <source>
        <dbReference type="PROSITE" id="PS51000"/>
    </source>
</evidence>
<dbReference type="GO" id="GO:0003700">
    <property type="term" value="F:DNA-binding transcription factor activity"/>
    <property type="evidence" value="ECO:0007669"/>
    <property type="project" value="InterPro"/>
</dbReference>
<dbReference type="PANTHER" id="PTHR30363">
    <property type="entry name" value="HTH-TYPE TRANSCRIPTIONAL REGULATOR SRLR-RELATED"/>
    <property type="match status" value="1"/>
</dbReference>
<dbReference type="RefSeq" id="WP_119531653.1">
    <property type="nucleotide sequence ID" value="NZ_JBHSSP010000004.1"/>
</dbReference>
<dbReference type="Gene3D" id="3.40.50.1360">
    <property type="match status" value="1"/>
</dbReference>
<dbReference type="InterPro" id="IPR001034">
    <property type="entry name" value="DeoR_HTH"/>
</dbReference>
<evidence type="ECO:0000313" key="4">
    <source>
        <dbReference type="EMBL" id="RIY37142.1"/>
    </source>
</evidence>
<dbReference type="EMBL" id="NRJG01000093">
    <property type="protein sequence ID" value="RIY37142.1"/>
    <property type="molecule type" value="Genomic_DNA"/>
</dbReference>
<protein>
    <recommendedName>
        <fullName evidence="3">HTH deoR-type domain-containing protein</fullName>
    </recommendedName>
</protein>
<evidence type="ECO:0000256" key="1">
    <source>
        <dbReference type="ARBA" id="ARBA00023015"/>
    </source>
</evidence>
<proteinExistence type="predicted"/>
<dbReference type="InterPro" id="IPR036390">
    <property type="entry name" value="WH_DNA-bd_sf"/>
</dbReference>